<dbReference type="SUPFAM" id="SSF56112">
    <property type="entry name" value="Protein kinase-like (PK-like)"/>
    <property type="match status" value="1"/>
</dbReference>
<evidence type="ECO:0000259" key="4">
    <source>
        <dbReference type="PROSITE" id="PS50011"/>
    </source>
</evidence>
<dbReference type="Proteomes" id="UP000190312">
    <property type="component" value="Unassembled WGS sequence"/>
</dbReference>
<name>A0A1S9DX62_ASPOZ</name>
<evidence type="ECO:0000313" key="6">
    <source>
        <dbReference type="Proteomes" id="UP000190312"/>
    </source>
</evidence>
<dbReference type="GO" id="GO:0004672">
    <property type="term" value="F:protein kinase activity"/>
    <property type="evidence" value="ECO:0007669"/>
    <property type="project" value="InterPro"/>
</dbReference>
<comment type="similarity">
    <text evidence="1">Belongs to the protein kinase superfamily. STE Ser/Thr protein kinase family. STE20 subfamily.</text>
</comment>
<dbReference type="EMBL" id="MKZY01000002">
    <property type="protein sequence ID" value="OOO13659.1"/>
    <property type="molecule type" value="Genomic_DNA"/>
</dbReference>
<keyword evidence="5" id="KW-0418">Kinase</keyword>
<dbReference type="PANTHER" id="PTHR45832">
    <property type="entry name" value="SERINE/THREONINE-PROTEIN KINASE SAMKA-RELATED-RELATED"/>
    <property type="match status" value="1"/>
</dbReference>
<dbReference type="PROSITE" id="PS50011">
    <property type="entry name" value="PROTEIN_KINASE_DOM"/>
    <property type="match status" value="1"/>
</dbReference>
<evidence type="ECO:0000256" key="1">
    <source>
        <dbReference type="ARBA" id="ARBA00008874"/>
    </source>
</evidence>
<reference evidence="5 6" key="1">
    <citation type="submission" date="2016-10" db="EMBL/GenBank/DDBJ databases">
        <title>Genome sequencing of Aspergillus oryzae BCC7051.</title>
        <authorList>
            <person name="Thammarongtham C."/>
            <person name="Vorapreeda T."/>
            <person name="Nookaew I."/>
            <person name="Srisuk T."/>
            <person name="Land M."/>
            <person name="Jeennor S."/>
            <person name="Laoteng K."/>
        </authorList>
    </citation>
    <scope>NUCLEOTIDE SEQUENCE [LARGE SCALE GENOMIC DNA]</scope>
    <source>
        <strain evidence="5 6">BCC7051</strain>
    </source>
</reference>
<dbReference type="Pfam" id="PF00069">
    <property type="entry name" value="Pkinase"/>
    <property type="match status" value="1"/>
</dbReference>
<comment type="caution">
    <text evidence="5">The sequence shown here is derived from an EMBL/GenBank/DDBJ whole genome shotgun (WGS) entry which is preliminary data.</text>
</comment>
<dbReference type="AlphaFoldDB" id="A0A1S9DX62"/>
<keyword evidence="3" id="KW-0067">ATP-binding</keyword>
<feature type="domain" description="Protein kinase" evidence="4">
    <location>
        <begin position="54"/>
        <end position="286"/>
    </location>
</feature>
<evidence type="ECO:0000256" key="3">
    <source>
        <dbReference type="ARBA" id="ARBA00022840"/>
    </source>
</evidence>
<dbReference type="GO" id="GO:0005524">
    <property type="term" value="F:ATP binding"/>
    <property type="evidence" value="ECO:0007669"/>
    <property type="project" value="UniProtKB-KW"/>
</dbReference>
<dbReference type="InterPro" id="IPR051931">
    <property type="entry name" value="PAK3-like"/>
</dbReference>
<keyword evidence="5" id="KW-0808">Transferase</keyword>
<organism evidence="5 6">
    <name type="scientific">Aspergillus oryzae</name>
    <name type="common">Yellow koji mold</name>
    <dbReference type="NCBI Taxonomy" id="5062"/>
    <lineage>
        <taxon>Eukaryota</taxon>
        <taxon>Fungi</taxon>
        <taxon>Dikarya</taxon>
        <taxon>Ascomycota</taxon>
        <taxon>Pezizomycotina</taxon>
        <taxon>Eurotiomycetes</taxon>
        <taxon>Eurotiomycetidae</taxon>
        <taxon>Eurotiales</taxon>
        <taxon>Aspergillaceae</taxon>
        <taxon>Aspergillus</taxon>
        <taxon>Aspergillus subgen. Circumdati</taxon>
    </lineage>
</organism>
<dbReference type="InterPro" id="IPR011009">
    <property type="entry name" value="Kinase-like_dom_sf"/>
</dbReference>
<dbReference type="Gene3D" id="1.10.510.10">
    <property type="entry name" value="Transferase(Phosphotransferase) domain 1"/>
    <property type="match status" value="1"/>
</dbReference>
<accession>A0A1S9DX62</accession>
<gene>
    <name evidence="5" type="ORF">OAory_01014080</name>
</gene>
<dbReference type="PANTHER" id="PTHR45832:SF22">
    <property type="entry name" value="SERINE_THREONINE-PROTEIN KINASE SAMKA-RELATED"/>
    <property type="match status" value="1"/>
</dbReference>
<evidence type="ECO:0000256" key="2">
    <source>
        <dbReference type="ARBA" id="ARBA00022741"/>
    </source>
</evidence>
<evidence type="ECO:0000313" key="5">
    <source>
        <dbReference type="EMBL" id="OOO13659.1"/>
    </source>
</evidence>
<keyword evidence="2" id="KW-0547">Nucleotide-binding</keyword>
<sequence>MQRLHHVGPNGAPIVQAEDVLYLAQPHPPQKKPVLSGPDIYKKRICGQKRDLVLPETVKLGKATHLAFIVRKESPWETYRKVYDCHLDGPLVVAIPRVHPSRLVAIRSIRRKDINEIPRFFERLQHPCIHSCQQCFLHQDLAFLLYEYIPVSLDHIVACEAYLNETELAAVLAQVLEGLLYISSQRLEHPQLTTINILATERGEVKIGALDVCVPLTAHQAPHYSHALKAITVELMQKYNDRHTEIKIDSTQRRSDNSFTTSFLSSIASNASIERLREKLGGARAI</sequence>
<dbReference type="OrthoDB" id="4062651at2759"/>
<dbReference type="InterPro" id="IPR000719">
    <property type="entry name" value="Prot_kinase_dom"/>
</dbReference>
<proteinExistence type="inferred from homology"/>
<protein>
    <submittedName>
        <fullName evidence="5">Protein kinase</fullName>
    </submittedName>
</protein>